<dbReference type="Proteomes" id="UP000789901">
    <property type="component" value="Unassembled WGS sequence"/>
</dbReference>
<feature type="non-terminal residue" evidence="1">
    <location>
        <position position="45"/>
    </location>
</feature>
<evidence type="ECO:0000313" key="2">
    <source>
        <dbReference type="Proteomes" id="UP000789901"/>
    </source>
</evidence>
<proteinExistence type="predicted"/>
<gene>
    <name evidence="1" type="ORF">GMARGA_LOCUS25557</name>
</gene>
<evidence type="ECO:0000313" key="1">
    <source>
        <dbReference type="EMBL" id="CAG8812396.1"/>
    </source>
</evidence>
<protein>
    <submittedName>
        <fullName evidence="1">1840_t:CDS:1</fullName>
    </submittedName>
</protein>
<organism evidence="1 2">
    <name type="scientific">Gigaspora margarita</name>
    <dbReference type="NCBI Taxonomy" id="4874"/>
    <lineage>
        <taxon>Eukaryota</taxon>
        <taxon>Fungi</taxon>
        <taxon>Fungi incertae sedis</taxon>
        <taxon>Mucoromycota</taxon>
        <taxon>Glomeromycotina</taxon>
        <taxon>Glomeromycetes</taxon>
        <taxon>Diversisporales</taxon>
        <taxon>Gigasporaceae</taxon>
        <taxon>Gigaspora</taxon>
    </lineage>
</organism>
<comment type="caution">
    <text evidence="1">The sequence shown here is derived from an EMBL/GenBank/DDBJ whole genome shotgun (WGS) entry which is preliminary data.</text>
</comment>
<dbReference type="EMBL" id="CAJVQB010028446">
    <property type="protein sequence ID" value="CAG8812396.1"/>
    <property type="molecule type" value="Genomic_DNA"/>
</dbReference>
<reference evidence="1 2" key="1">
    <citation type="submission" date="2021-06" db="EMBL/GenBank/DDBJ databases">
        <authorList>
            <person name="Kallberg Y."/>
            <person name="Tangrot J."/>
            <person name="Rosling A."/>
        </authorList>
    </citation>
    <scope>NUCLEOTIDE SEQUENCE [LARGE SCALE GENOMIC DNA]</scope>
    <source>
        <strain evidence="1 2">120-4 pot B 10/14</strain>
    </source>
</reference>
<keyword evidence="2" id="KW-1185">Reference proteome</keyword>
<sequence length="45" mass="5048">MSNGHRASSYSPGTAFFSQVLKYLNLKSLSSSGYEDDRDSLSMRR</sequence>
<name>A0ABN7W2A5_GIGMA</name>
<accession>A0ABN7W2A5</accession>